<proteinExistence type="predicted"/>
<comment type="caution">
    <text evidence="2">The sequence shown here is derived from an EMBL/GenBank/DDBJ whole genome shotgun (WGS) entry which is preliminary data.</text>
</comment>
<dbReference type="InterPro" id="IPR036477">
    <property type="entry name" value="Formyl_transf_N_sf"/>
</dbReference>
<dbReference type="PANTHER" id="PTHR11138">
    <property type="entry name" value="METHIONYL-TRNA FORMYLTRANSFERASE"/>
    <property type="match status" value="1"/>
</dbReference>
<evidence type="ECO:0000259" key="1">
    <source>
        <dbReference type="Pfam" id="PF00551"/>
    </source>
</evidence>
<dbReference type="Proteomes" id="UP001155182">
    <property type="component" value="Unassembled WGS sequence"/>
</dbReference>
<dbReference type="PANTHER" id="PTHR11138:SF5">
    <property type="entry name" value="METHIONYL-TRNA FORMYLTRANSFERASE, MITOCHONDRIAL"/>
    <property type="match status" value="1"/>
</dbReference>
<keyword evidence="3" id="KW-1185">Reference proteome</keyword>
<reference evidence="2" key="1">
    <citation type="submission" date="2022-06" db="EMBL/GenBank/DDBJ databases">
        <title>Solitalea sp. MAHUQ-68 isolated from rhizospheric soil.</title>
        <authorList>
            <person name="Huq M.A."/>
        </authorList>
    </citation>
    <scope>NUCLEOTIDE SEQUENCE</scope>
    <source>
        <strain evidence="2">MAHUQ-68</strain>
    </source>
</reference>
<dbReference type="EMBL" id="JAMWYS010000040">
    <property type="protein sequence ID" value="MCO4293714.1"/>
    <property type="molecule type" value="Genomic_DNA"/>
</dbReference>
<evidence type="ECO:0000313" key="3">
    <source>
        <dbReference type="Proteomes" id="UP001155182"/>
    </source>
</evidence>
<organism evidence="2 3">
    <name type="scientific">Solitalea agri</name>
    <dbReference type="NCBI Taxonomy" id="2953739"/>
    <lineage>
        <taxon>Bacteria</taxon>
        <taxon>Pseudomonadati</taxon>
        <taxon>Bacteroidota</taxon>
        <taxon>Sphingobacteriia</taxon>
        <taxon>Sphingobacteriales</taxon>
        <taxon>Sphingobacteriaceae</taxon>
        <taxon>Solitalea</taxon>
    </lineage>
</organism>
<protein>
    <recommendedName>
        <fullName evidence="1">Formyl transferase N-terminal domain-containing protein</fullName>
    </recommendedName>
</protein>
<dbReference type="AlphaFoldDB" id="A0A9X2F2W0"/>
<sequence>MNNSIRQKIRSHMKILLITSGHNLLAQKLLFDQSVNIVGVAFPVKNTKNQQLKHKISFNIRNNFIKLKRFLTTAKQLPHFVFSKENENQLLDWIKSLKPDLIISYSSPFLFDSKIMSLAPKGIINVHNSLLPNYRGPQPFIWQYLNHDLKHGVTVLYLGEKEDAGDIITQQSFVIKNGEPQSSTLKKCENIGYDLVLKSIELIKKNKVEKIKQPEKATTKRAKRISESEIIKLINWNEWSTEHINHVVKGLGLSISEKEIEALSKASIKTETQQLTSAPFTL</sequence>
<dbReference type="Pfam" id="PF00551">
    <property type="entry name" value="Formyl_trans_N"/>
    <property type="match status" value="1"/>
</dbReference>
<dbReference type="GO" id="GO:0004479">
    <property type="term" value="F:methionyl-tRNA formyltransferase activity"/>
    <property type="evidence" value="ECO:0007669"/>
    <property type="project" value="TreeGrafter"/>
</dbReference>
<evidence type="ECO:0000313" key="2">
    <source>
        <dbReference type="EMBL" id="MCO4293714.1"/>
    </source>
</evidence>
<name>A0A9X2F2W0_9SPHI</name>
<dbReference type="Gene3D" id="3.40.50.12230">
    <property type="match status" value="1"/>
</dbReference>
<accession>A0A9X2F2W0</accession>
<feature type="domain" description="Formyl transferase N-terminal" evidence="1">
    <location>
        <begin position="13"/>
        <end position="188"/>
    </location>
</feature>
<dbReference type="RefSeq" id="WP_252588365.1">
    <property type="nucleotide sequence ID" value="NZ_JAMWYS010000040.1"/>
</dbReference>
<gene>
    <name evidence="2" type="ORF">NF867_12650</name>
</gene>
<dbReference type="InterPro" id="IPR002376">
    <property type="entry name" value="Formyl_transf_N"/>
</dbReference>
<dbReference type="SUPFAM" id="SSF53328">
    <property type="entry name" value="Formyltransferase"/>
    <property type="match status" value="1"/>
</dbReference>
<dbReference type="GO" id="GO:0005829">
    <property type="term" value="C:cytosol"/>
    <property type="evidence" value="ECO:0007669"/>
    <property type="project" value="TreeGrafter"/>
</dbReference>